<gene>
    <name evidence="3" type="ORF">HWQ62_00141</name>
</gene>
<evidence type="ECO:0000259" key="2">
    <source>
        <dbReference type="PROSITE" id="PS51352"/>
    </source>
</evidence>
<keyword evidence="1" id="KW-0812">Transmembrane</keyword>
<dbReference type="EMBL" id="MT663534">
    <property type="protein sequence ID" value="QOI90278.1"/>
    <property type="molecule type" value="Genomic_DNA"/>
</dbReference>
<dbReference type="GO" id="GO:0003756">
    <property type="term" value="F:protein disulfide isomerase activity"/>
    <property type="evidence" value="ECO:0007669"/>
    <property type="project" value="TreeGrafter"/>
</dbReference>
<dbReference type="InterPro" id="IPR051063">
    <property type="entry name" value="PDI"/>
</dbReference>
<evidence type="ECO:0000313" key="4">
    <source>
        <dbReference type="Proteomes" id="UP001162120"/>
    </source>
</evidence>
<proteinExistence type="predicted"/>
<dbReference type="Proteomes" id="UP001162120">
    <property type="component" value="Segment"/>
</dbReference>
<evidence type="ECO:0000256" key="1">
    <source>
        <dbReference type="SAM" id="Phobius"/>
    </source>
</evidence>
<feature type="transmembrane region" description="Helical" evidence="1">
    <location>
        <begin position="12"/>
        <end position="34"/>
    </location>
</feature>
<keyword evidence="1" id="KW-1133">Transmembrane helix</keyword>
<dbReference type="CDD" id="cd02961">
    <property type="entry name" value="PDI_a_family"/>
    <property type="match status" value="1"/>
</dbReference>
<dbReference type="InterPro" id="IPR013766">
    <property type="entry name" value="Thioredoxin_domain"/>
</dbReference>
<evidence type="ECO:0000313" key="3">
    <source>
        <dbReference type="EMBL" id="QOI90278.1"/>
    </source>
</evidence>
<accession>A0A7M3UNL3</accession>
<keyword evidence="1" id="KW-0472">Membrane</keyword>
<dbReference type="Gene3D" id="3.40.30.10">
    <property type="entry name" value="Glutaredoxin"/>
    <property type="match status" value="1"/>
</dbReference>
<dbReference type="PROSITE" id="PS51352">
    <property type="entry name" value="THIOREDOXIN_2"/>
    <property type="match status" value="1"/>
</dbReference>
<keyword evidence="4" id="KW-1185">Reference proteome</keyword>
<feature type="domain" description="Thioredoxin" evidence="2">
    <location>
        <begin position="1"/>
        <end position="142"/>
    </location>
</feature>
<protein>
    <submittedName>
        <fullName evidence="3">Thioredoxin domain-containing protein R362</fullName>
    </submittedName>
</protein>
<organism evidence="3 4">
    <name type="scientific">Pyramimonas orientalis virus 01B</name>
    <dbReference type="NCBI Taxonomy" id="3134525"/>
    <lineage>
        <taxon>Viruses</taxon>
        <taxon>Varidnaviria</taxon>
        <taxon>Bamfordvirae</taxon>
        <taxon>Nucleocytoviricota</taxon>
        <taxon>Megaviricetes</taxon>
        <taxon>Imitervirales</taxon>
        <taxon>Allomimiviridae</taxon>
        <taxon>Heliosvirus</taxon>
        <taxon>Heliosvirus raunefjordenense</taxon>
    </lineage>
</organism>
<name>A0A7M3UNL3_9VIRU</name>
<dbReference type="Pfam" id="PF00085">
    <property type="entry name" value="Thioredoxin"/>
    <property type="match status" value="1"/>
</dbReference>
<reference evidence="3" key="1">
    <citation type="submission" date="2020-06" db="EMBL/GenBank/DDBJ databases">
        <title>Lateral gene transfer of anion-conducting channel rhodopsins between green algae and giant viruses.</title>
        <authorList>
            <person name="Rozenberg A."/>
            <person name="Oppermann J."/>
            <person name="Wietek J."/>
            <person name="Fernandez Lahore R.G."/>
            <person name="Sandaa R.-A."/>
            <person name="Bratbak G."/>
            <person name="Hegemann P."/>
            <person name="Beja O."/>
        </authorList>
    </citation>
    <scope>NUCLEOTIDE SEQUENCE</scope>
    <source>
        <strain evidence="3">01B</strain>
    </source>
</reference>
<dbReference type="PANTHER" id="PTHR45672">
    <property type="entry name" value="PROTEIN DISULFIDE-ISOMERASE C17H9.14C-RELATED"/>
    <property type="match status" value="1"/>
</dbReference>
<sequence>MFSKIMPANVPSYYKHILCIIVILSILAVCCYCVRCMSKKKTESFNGGDGTKVFMFFRADWCGHCKRFKPVWDEFKKECEVKHPEVKLMELDVDQETSKPLMEKHNVRGFPHIVITDENKEDVVFNKNRTKEDLLMFVQEQL</sequence>
<dbReference type="InterPro" id="IPR036249">
    <property type="entry name" value="Thioredoxin-like_sf"/>
</dbReference>
<dbReference type="SUPFAM" id="SSF52833">
    <property type="entry name" value="Thioredoxin-like"/>
    <property type="match status" value="1"/>
</dbReference>
<dbReference type="GO" id="GO:0006457">
    <property type="term" value="P:protein folding"/>
    <property type="evidence" value="ECO:0007669"/>
    <property type="project" value="TreeGrafter"/>
</dbReference>